<evidence type="ECO:0000313" key="1">
    <source>
        <dbReference type="EMBL" id="CDW61245.1"/>
    </source>
</evidence>
<evidence type="ECO:0000313" key="2">
    <source>
        <dbReference type="Proteomes" id="UP000030665"/>
    </source>
</evidence>
<name>A0A077ZQZ1_TRITR</name>
<reference evidence="1" key="2">
    <citation type="submission" date="2014-03" db="EMBL/GenBank/DDBJ databases">
        <title>The whipworm genome and dual-species transcriptomics of an intimate host-pathogen interaction.</title>
        <authorList>
            <person name="Foth B.J."/>
            <person name="Tsai I.J."/>
            <person name="Reid A.J."/>
            <person name="Bancroft A.J."/>
            <person name="Nichol S."/>
            <person name="Tracey A."/>
            <person name="Holroyd N."/>
            <person name="Cotton J.A."/>
            <person name="Stanley E.J."/>
            <person name="Zarowiecki M."/>
            <person name="Liu J.Z."/>
            <person name="Huckvale T."/>
            <person name="Cooper P.J."/>
            <person name="Grencis R.K."/>
            <person name="Berriman M."/>
        </authorList>
    </citation>
    <scope>NUCLEOTIDE SEQUENCE [LARGE SCALE GENOMIC DNA]</scope>
</reference>
<protein>
    <submittedName>
        <fullName evidence="1">Uncharacterized protein</fullName>
    </submittedName>
</protein>
<proteinExistence type="predicted"/>
<dbReference type="AlphaFoldDB" id="A0A077ZQZ1"/>
<accession>A0A077ZQZ1</accession>
<dbReference type="EMBL" id="HG808338">
    <property type="protein sequence ID" value="CDW61245.1"/>
    <property type="molecule type" value="Genomic_DNA"/>
</dbReference>
<keyword evidence="2" id="KW-1185">Reference proteome</keyword>
<dbReference type="Gene3D" id="1.10.510.10">
    <property type="entry name" value="Transferase(Phosphotransferase) domain 1"/>
    <property type="match status" value="1"/>
</dbReference>
<dbReference type="Proteomes" id="UP000030665">
    <property type="component" value="Unassembled WGS sequence"/>
</dbReference>
<organism evidence="1 2">
    <name type="scientific">Trichuris trichiura</name>
    <name type="common">Whipworm</name>
    <name type="synonym">Trichocephalus trichiurus</name>
    <dbReference type="NCBI Taxonomy" id="36087"/>
    <lineage>
        <taxon>Eukaryota</taxon>
        <taxon>Metazoa</taxon>
        <taxon>Ecdysozoa</taxon>
        <taxon>Nematoda</taxon>
        <taxon>Enoplea</taxon>
        <taxon>Dorylaimia</taxon>
        <taxon>Trichinellida</taxon>
        <taxon>Trichuridae</taxon>
        <taxon>Trichuris</taxon>
    </lineage>
</organism>
<reference evidence="1" key="1">
    <citation type="submission" date="2014-01" db="EMBL/GenBank/DDBJ databases">
        <authorList>
            <person name="Aslett M."/>
        </authorList>
    </citation>
    <scope>NUCLEOTIDE SEQUENCE</scope>
</reference>
<sequence>MSQWREKVSAPGKRPPMPHDGFGLYRFEIVGRLCYTILPSQLDIVEGSEGHHSHMYPLINSWGRYNLKTNASWIAHLMHFFANGIDYKGYQLQAALRKRLMDIKTQVAQCNSCEEVLIKTDLFPSKSKYLRELRANANLPSTCH</sequence>
<gene>
    <name evidence="1" type="ORF">TTRE_0000969101</name>
</gene>